<sequence>MATDLNKSRAIRTGKVSTSMRNKTYDIEMHIDKEDGIVKGICAYPRGLVSCHHMAALCIYVRDIVSVTDTKCSWNIPKPGKDDSVQTLQDLYPPRRADYLACKTELSDTVFEKFRESFSNFGNVIGFAWLLNAETADISLSIVKPIEEILHSDEYTYSGQKMETFMEMAKLSDEEVNSAINMTIGQSGNKNWLIARKHRLTASHFGRVLRACKINRYPISLFKSLLNAYNMEGIKAIQWGKENEPLALAHLEQEFSVKVSPTGLWLDDCVFISALPDGLVGTDSIVEAKCPYKFTDISLLEYD</sequence>
<evidence type="ECO:0000313" key="2">
    <source>
        <dbReference type="Proteomes" id="UP001056778"/>
    </source>
</evidence>
<evidence type="ECO:0000313" key="1">
    <source>
        <dbReference type="EMBL" id="KAI4454276.1"/>
    </source>
</evidence>
<reference evidence="1" key="1">
    <citation type="submission" date="2022-04" db="EMBL/GenBank/DDBJ databases">
        <title>Chromosome-scale genome assembly of Holotrichia oblita Faldermann.</title>
        <authorList>
            <person name="Rongchong L."/>
        </authorList>
    </citation>
    <scope>NUCLEOTIDE SEQUENCE</scope>
    <source>
        <strain evidence="1">81SQS9</strain>
    </source>
</reference>
<dbReference type="EMBL" id="CM043024">
    <property type="protein sequence ID" value="KAI4454276.1"/>
    <property type="molecule type" value="Genomic_DNA"/>
</dbReference>
<proteinExistence type="predicted"/>
<comment type="caution">
    <text evidence="1">The sequence shown here is derived from an EMBL/GenBank/DDBJ whole genome shotgun (WGS) entry which is preliminary data.</text>
</comment>
<gene>
    <name evidence="1" type="ORF">MML48_10g00001233</name>
</gene>
<keyword evidence="2" id="KW-1185">Reference proteome</keyword>
<dbReference type="Proteomes" id="UP001056778">
    <property type="component" value="Chromosome 10"/>
</dbReference>
<protein>
    <submittedName>
        <fullName evidence="1">Uncharacterized protein</fullName>
    </submittedName>
</protein>
<organism evidence="1 2">
    <name type="scientific">Holotrichia oblita</name>
    <name type="common">Chafer beetle</name>
    <dbReference type="NCBI Taxonomy" id="644536"/>
    <lineage>
        <taxon>Eukaryota</taxon>
        <taxon>Metazoa</taxon>
        <taxon>Ecdysozoa</taxon>
        <taxon>Arthropoda</taxon>
        <taxon>Hexapoda</taxon>
        <taxon>Insecta</taxon>
        <taxon>Pterygota</taxon>
        <taxon>Neoptera</taxon>
        <taxon>Endopterygota</taxon>
        <taxon>Coleoptera</taxon>
        <taxon>Polyphaga</taxon>
        <taxon>Scarabaeiformia</taxon>
        <taxon>Scarabaeidae</taxon>
        <taxon>Melolonthinae</taxon>
        <taxon>Holotrichia</taxon>
    </lineage>
</organism>
<name>A0ACB9SLG4_HOLOL</name>
<accession>A0ACB9SLG4</accession>